<reference evidence="2" key="1">
    <citation type="journal article" date="2015" name="Genome Announc.">
        <title>Draft Genome Sequence of an Anaerobic Ammonium-Oxidizing Bacterium, "Candidatus Brocadia sinica".</title>
        <authorList>
            <person name="Oshiki M."/>
            <person name="Shinyako-Hata K."/>
            <person name="Satoh H."/>
            <person name="Okabe S."/>
        </authorList>
    </citation>
    <scope>NUCLEOTIDE SEQUENCE [LARGE SCALE GENOMIC DNA]</scope>
    <source>
        <strain evidence="2">JPN1</strain>
    </source>
</reference>
<dbReference type="PANTHER" id="PTHR30441:SF8">
    <property type="entry name" value="DUF748 DOMAIN-CONTAINING PROTEIN"/>
    <property type="match status" value="1"/>
</dbReference>
<dbReference type="InterPro" id="IPR008023">
    <property type="entry name" value="DUF748"/>
</dbReference>
<organism evidence="1 2">
    <name type="scientific">Candidatus Brocadia sinica JPN1</name>
    <dbReference type="NCBI Taxonomy" id="1197129"/>
    <lineage>
        <taxon>Bacteria</taxon>
        <taxon>Pseudomonadati</taxon>
        <taxon>Planctomycetota</taxon>
        <taxon>Candidatus Brocadiia</taxon>
        <taxon>Candidatus Brocadiales</taxon>
        <taxon>Candidatus Brocadiaceae</taxon>
        <taxon>Candidatus Brocadia</taxon>
    </lineage>
</organism>
<dbReference type="Gene3D" id="3.30.1330.60">
    <property type="entry name" value="OmpA-like domain"/>
    <property type="match status" value="1"/>
</dbReference>
<evidence type="ECO:0008006" key="3">
    <source>
        <dbReference type="Google" id="ProtNLM"/>
    </source>
</evidence>
<keyword evidence="2" id="KW-1185">Reference proteome</keyword>
<accession>A0ABQ0JT36</accession>
<protein>
    <recommendedName>
        <fullName evidence="3">DUF748 domain-containing protein</fullName>
    </recommendedName>
</protein>
<evidence type="ECO:0000313" key="2">
    <source>
        <dbReference type="Proteomes" id="UP000032309"/>
    </source>
</evidence>
<gene>
    <name evidence="1" type="ORF">BROSI_A0380</name>
</gene>
<dbReference type="InterPro" id="IPR036737">
    <property type="entry name" value="OmpA-like_sf"/>
</dbReference>
<dbReference type="PANTHER" id="PTHR30441">
    <property type="entry name" value="DUF748 DOMAIN-CONTAINING PROTEIN"/>
    <property type="match status" value="1"/>
</dbReference>
<proteinExistence type="predicted"/>
<dbReference type="Pfam" id="PF05359">
    <property type="entry name" value="DUF748"/>
    <property type="match status" value="2"/>
</dbReference>
<dbReference type="InterPro" id="IPR052894">
    <property type="entry name" value="AsmA-related"/>
</dbReference>
<dbReference type="Proteomes" id="UP000032309">
    <property type="component" value="Unassembled WGS sequence"/>
</dbReference>
<sequence>MVALYAATGFFILPPLIKTRLIEKLSAYTGRKVELGELRLNPFALSTTLRKFTLHERTGGQFMSFDELYINFQTSSLFRWAYTFSIIQLTSPSSNIRIQKDGTFNFHDLLPPAREKSETQQNAPVPLLIQHLVVNRAQMVFEDITRPTPYKQQIAALSFSLKNFTTRPNREGLYEFEAATEEGATLKYRGNLSMAPMYSKGSLELTGIKLRKLWSYLQDQLNFEIAGGELDISGTYEFNITEGLTDLRLQDSSVNVRSLSVLSKEDGEEAITLPHLSFSGTELDYQKREMKIALIQSDSAKIRGKFDKDGKFSLHKMFQPKTTDSSQEMHPKNQSKSGEWQISINKIEIADYALHMKDQTTVPITQLDLSPVNLKIENVKIGSPGTAHIELQVGLNQTGTMKVAGKVSPEPLTADLDVQISKIALPPFDPYVKKHTQLEISDGSLSLNGHLNFSRPGAEQQVDFEGDIRIESARVLDSVLSEDFVRWKRLDLRQVKYDNNPASLSIQEIIARGLYTRIIIGPDRTANVQHILVRDKKPLTETKGQQANDNQLPIRIGQVSIIDSSMNFTDLSLKPNFTSAIQNLNGTVKGLSSEQLARADIDLKGQVDKYAPVVIQGKINPLSEQAYTDITMNFHGIELTTFSPYSGKFAGYKIEKGKLSFELQYKLSQKILIGENHIVLDQFTLGEKVESPDATNLPVRLAIAILKDSHGVIDLNIPVRGDLNDPQFRLAPVIIKAFVNLIAKAATSPFKMLGALVGGEGEELDFVLFTPGSNALSQEQQSKLAKIAKALEERPQLILNLRGTAAESVDRYALAERAILTRIRTQRNIPIESPLAEDEQKRLLKLYREMFRKEDPYDLIPPTDTTGTKIPKDVRRAAVVDAARKKLIEKYPISESDLRTLAQERAEVIKDYMVQQGGLAAPRIFLLEVDTKASATDHEVKMPLALDAR</sequence>
<name>A0ABQ0JT36_9BACT</name>
<comment type="caution">
    <text evidence="1">The sequence shown here is derived from an EMBL/GenBank/DDBJ whole genome shotgun (WGS) entry which is preliminary data.</text>
</comment>
<evidence type="ECO:0000313" key="1">
    <source>
        <dbReference type="EMBL" id="GAN31876.1"/>
    </source>
</evidence>
<dbReference type="EMBL" id="BAFN01000001">
    <property type="protein sequence ID" value="GAN31876.1"/>
    <property type="molecule type" value="Genomic_DNA"/>
</dbReference>